<dbReference type="STRING" id="426428.A0A0D2XB74"/>
<comment type="similarity">
    <text evidence="2 8">Belongs to the malic enzymes family.</text>
</comment>
<dbReference type="AlphaFoldDB" id="A0A0D2XB74"/>
<reference evidence="11" key="2">
    <citation type="submission" date="2025-08" db="UniProtKB">
        <authorList>
            <consortium name="EnsemblFungi"/>
        </authorList>
    </citation>
    <scope>IDENTIFICATION</scope>
    <source>
        <strain evidence="11">4287 / CBS 123668 / FGSC 9935 / NRRL 34936</strain>
    </source>
</reference>
<dbReference type="FunFam" id="3.40.50.10380:FF:000001">
    <property type="entry name" value="NAD-dependent malic enzyme"/>
    <property type="match status" value="1"/>
</dbReference>
<reference evidence="12" key="1">
    <citation type="journal article" date="2012" name="Mol. Plant Microbe Interact.">
        <title>A highly conserved effector in Fusarium oxysporum is required for full virulence on Arabidopsis.</title>
        <authorList>
            <person name="Thatcher L.F."/>
            <person name="Gardiner D.M."/>
            <person name="Kazan K."/>
            <person name="Manners J."/>
        </authorList>
    </citation>
    <scope>NUCLEOTIDE SEQUENCE [LARGE SCALE GENOMIC DNA]</scope>
    <source>
        <strain evidence="12">Fo5176</strain>
    </source>
</reference>
<feature type="binding site" evidence="7">
    <location>
        <position position="281"/>
    </location>
    <ligand>
        <name>a divalent metal cation</name>
        <dbReference type="ChEBI" id="CHEBI:60240"/>
    </ligand>
</feature>
<dbReference type="InterPro" id="IPR015884">
    <property type="entry name" value="Malic_enzyme_CS"/>
</dbReference>
<evidence type="ECO:0000256" key="6">
    <source>
        <dbReference type="PIRSR" id="PIRSR000106-2"/>
    </source>
</evidence>
<feature type="binding site" evidence="7">
    <location>
        <position position="280"/>
    </location>
    <ligand>
        <name>a divalent metal cation</name>
        <dbReference type="ChEBI" id="CHEBI:60240"/>
    </ligand>
</feature>
<protein>
    <recommendedName>
        <fullName evidence="8">Malic enzyme</fullName>
    </recommendedName>
</protein>
<evidence type="ECO:0000313" key="11">
    <source>
        <dbReference type="EnsemblFungi" id="FOXG_01142P0"/>
    </source>
</evidence>
<dbReference type="SMART" id="SM00919">
    <property type="entry name" value="Malic_M"/>
    <property type="match status" value="1"/>
</dbReference>
<dbReference type="GO" id="GO:0006520">
    <property type="term" value="P:amino acid metabolic process"/>
    <property type="evidence" value="ECO:0007669"/>
    <property type="project" value="EnsemblFungi"/>
</dbReference>
<dbReference type="SUPFAM" id="SSF53223">
    <property type="entry name" value="Aminoacid dehydrogenase-like, N-terminal domain"/>
    <property type="match status" value="1"/>
</dbReference>
<dbReference type="InterPro" id="IPR036291">
    <property type="entry name" value="NAD(P)-bd_dom_sf"/>
</dbReference>
<feature type="binding site" evidence="7">
    <location>
        <position position="304"/>
    </location>
    <ligand>
        <name>a divalent metal cation</name>
        <dbReference type="ChEBI" id="CHEBI:60240"/>
    </ligand>
</feature>
<keyword evidence="8" id="KW-0560">Oxidoreductase</keyword>
<feature type="binding site" evidence="6">
    <location>
        <position position="459"/>
    </location>
    <ligand>
        <name>(S)-malate</name>
        <dbReference type="ChEBI" id="CHEBI:15589"/>
    </ligand>
</feature>
<accession>A0A0D2XB74</accession>
<dbReference type="GO" id="GO:0005739">
    <property type="term" value="C:mitochondrion"/>
    <property type="evidence" value="ECO:0007669"/>
    <property type="project" value="EnsemblFungi"/>
</dbReference>
<dbReference type="GO" id="GO:0006108">
    <property type="term" value="P:malate metabolic process"/>
    <property type="evidence" value="ECO:0007669"/>
    <property type="project" value="TreeGrafter"/>
</dbReference>
<dbReference type="PANTHER" id="PTHR23406">
    <property type="entry name" value="MALIC ENZYME-RELATED"/>
    <property type="match status" value="1"/>
</dbReference>
<dbReference type="SMART" id="SM01274">
    <property type="entry name" value="malic"/>
    <property type="match status" value="1"/>
</dbReference>
<proteinExistence type="inferred from homology"/>
<feature type="active site" description="Proton donor" evidence="5">
    <location>
        <position position="137"/>
    </location>
</feature>
<dbReference type="PRINTS" id="PR00072">
    <property type="entry name" value="MALOXRDTASE"/>
</dbReference>
<dbReference type="Pfam" id="PF00390">
    <property type="entry name" value="malic"/>
    <property type="match status" value="1"/>
</dbReference>
<dbReference type="NCBIfam" id="NF010052">
    <property type="entry name" value="PRK13529.1"/>
    <property type="match status" value="1"/>
</dbReference>
<dbReference type="EnsemblFungi" id="FOXG_01142T0">
    <property type="protein sequence ID" value="FOXG_01142P0"/>
    <property type="gene ID" value="FOXG_01142"/>
</dbReference>
<comment type="cofactor">
    <cofactor evidence="7">
        <name>Mg(2+)</name>
        <dbReference type="ChEBI" id="CHEBI:18420"/>
    </cofactor>
    <cofactor evidence="7">
        <name>Mn(2+)</name>
        <dbReference type="ChEBI" id="CHEBI:29035"/>
    </cofactor>
    <text evidence="7">Divalent metal cations. Prefers magnesium or manganese.</text>
</comment>
<dbReference type="GO" id="GO:0046872">
    <property type="term" value="F:metal ion binding"/>
    <property type="evidence" value="ECO:0007669"/>
    <property type="project" value="UniProtKB-KW"/>
</dbReference>
<dbReference type="InterPro" id="IPR012301">
    <property type="entry name" value="Malic_N_dom"/>
</dbReference>
<feature type="binding site" evidence="6">
    <location>
        <position position="409"/>
    </location>
    <ligand>
        <name>(S)-malate</name>
        <dbReference type="ChEBI" id="CHEBI:15589"/>
    </ligand>
</feature>
<evidence type="ECO:0000256" key="5">
    <source>
        <dbReference type="PIRSR" id="PIRSR000106-1"/>
    </source>
</evidence>
<dbReference type="InterPro" id="IPR001891">
    <property type="entry name" value="Malic_OxRdtase"/>
</dbReference>
<dbReference type="PIRSF" id="PIRSF000106">
    <property type="entry name" value="ME"/>
    <property type="match status" value="1"/>
</dbReference>
<dbReference type="Proteomes" id="UP000002489">
    <property type="component" value="Unassembled WGS sequence"/>
</dbReference>
<feature type="domain" description="Malic enzyme NAD-binding" evidence="9">
    <location>
        <begin position="305"/>
        <end position="528"/>
    </location>
</feature>
<evidence type="ECO:0000313" key="12">
    <source>
        <dbReference type="Proteomes" id="UP000002489"/>
    </source>
</evidence>
<dbReference type="GO" id="GO:0005829">
    <property type="term" value="C:cytosol"/>
    <property type="evidence" value="ECO:0007669"/>
    <property type="project" value="TreeGrafter"/>
</dbReference>
<dbReference type="InterPro" id="IPR012302">
    <property type="entry name" value="Malic_NAD-bd"/>
</dbReference>
<evidence type="ECO:0000256" key="4">
    <source>
        <dbReference type="ARBA" id="ARBA00023027"/>
    </source>
</evidence>
<keyword evidence="4" id="KW-0520">NAD</keyword>
<evidence type="ECO:0000256" key="1">
    <source>
        <dbReference type="ARBA" id="ARBA00001936"/>
    </source>
</evidence>
<evidence type="ECO:0000256" key="8">
    <source>
        <dbReference type="RuleBase" id="RU003426"/>
    </source>
</evidence>
<dbReference type="Gene3D" id="3.40.50.10380">
    <property type="entry name" value="Malic enzyme, N-terminal domain"/>
    <property type="match status" value="1"/>
</dbReference>
<organism evidence="11 12">
    <name type="scientific">Fusarium oxysporum (strain Fo5176)</name>
    <name type="common">Fusarium vascular wilt</name>
    <dbReference type="NCBI Taxonomy" id="660025"/>
    <lineage>
        <taxon>Eukaryota</taxon>
        <taxon>Fungi</taxon>
        <taxon>Dikarya</taxon>
        <taxon>Ascomycota</taxon>
        <taxon>Pezizomycotina</taxon>
        <taxon>Sordariomycetes</taxon>
        <taxon>Hypocreomycetidae</taxon>
        <taxon>Hypocreales</taxon>
        <taxon>Nectriaceae</taxon>
        <taxon>Fusarium</taxon>
        <taxon>Fusarium oxysporum species complex</taxon>
    </lineage>
</organism>
<dbReference type="Pfam" id="PF03949">
    <property type="entry name" value="Malic_M"/>
    <property type="match status" value="1"/>
</dbReference>
<dbReference type="Gene3D" id="3.40.50.720">
    <property type="entry name" value="NAD(P)-binding Rossmann-like Domain"/>
    <property type="match status" value="2"/>
</dbReference>
<dbReference type="GO" id="GO:0004471">
    <property type="term" value="F:malate dehydrogenase (decarboxylating) (NAD+) activity"/>
    <property type="evidence" value="ECO:0007669"/>
    <property type="project" value="TreeGrafter"/>
</dbReference>
<evidence type="ECO:0000259" key="10">
    <source>
        <dbReference type="SMART" id="SM01274"/>
    </source>
</evidence>
<evidence type="ECO:0000256" key="2">
    <source>
        <dbReference type="ARBA" id="ARBA00008785"/>
    </source>
</evidence>
<dbReference type="GO" id="GO:0051287">
    <property type="term" value="F:NAD binding"/>
    <property type="evidence" value="ECO:0007669"/>
    <property type="project" value="InterPro"/>
</dbReference>
<dbReference type="PROSITE" id="PS00331">
    <property type="entry name" value="MALIC_ENZYMES"/>
    <property type="match status" value="1"/>
</dbReference>
<evidence type="ECO:0000259" key="9">
    <source>
        <dbReference type="SMART" id="SM00919"/>
    </source>
</evidence>
<name>A0A0D2XB74_FUSOF</name>
<dbReference type="InterPro" id="IPR037062">
    <property type="entry name" value="Malic_N_dom_sf"/>
</dbReference>
<sequence>MFKLSKSSPVHRFRLYPSTMRYLNLTNNYATKADHSKKSKFGDLPLSTTGPINCALSGTSLLNTPYLNKGSAFPPDERREFNLTGLLPQGVQTLEQQCKRAYEQYSSRPDDLAKNTFLASLKDQNEVLYYKMMSIIYTPTEGDAIQNYSRLFRRPEGCYLNIRDPDHVHHNLAQWGNPEDIDYIVVSDGEEILGIGDQGVGGILISVAKLVLTTLCAGVHPNRTLPVVLDCGTDNKELLDDELYLGLKEKRVRGEEYAKFVDTFVQSARKLYPKAYIHFEDFGLTNARKILDRYRPDFACFNDDVQGTGCVTLAAILSGLHVSKQKLKDLRMVVFGAGSAGLGVTDAQKIFAKDASEWKDKDADLLSVIKEVRPNVLVGTSTKPGAFTEDVIRAMAEHHERPIVLPLSNPTRLHEAKPEDILKWTDGKALVATGSPFPPVKGPWGKDGSEITINVGECNNSVVFPGIGLGCVLSRAKHLTDRMLVAAVEGVSSLSPVLKDSTAPLLPDVDSVRDVSVRIARNVIQAAVKDGEATQEGIPEKEEDLEEWIREQMWDPVYRPLKKVDLEGATREARGELKKAGTVHRVGHT</sequence>
<evidence type="ECO:0000256" key="3">
    <source>
        <dbReference type="ARBA" id="ARBA00022723"/>
    </source>
</evidence>
<feature type="domain" description="Malic enzyme N-terminal" evidence="10">
    <location>
        <begin position="122"/>
        <end position="295"/>
    </location>
</feature>
<dbReference type="PANTHER" id="PTHR23406:SF34">
    <property type="entry name" value="NAD-DEPENDENT MALIC ENZYME, MITOCHONDRIAL"/>
    <property type="match status" value="1"/>
</dbReference>
<keyword evidence="3 7" id="KW-0479">Metal-binding</keyword>
<dbReference type="SUPFAM" id="SSF51735">
    <property type="entry name" value="NAD(P)-binding Rossmann-fold domains"/>
    <property type="match status" value="1"/>
</dbReference>
<comment type="cofactor">
    <cofactor evidence="1">
        <name>Mn(2+)</name>
        <dbReference type="ChEBI" id="CHEBI:29035"/>
    </cofactor>
</comment>
<dbReference type="InterPro" id="IPR046346">
    <property type="entry name" value="Aminoacid_DH-like_N_sf"/>
</dbReference>
<feature type="active site" description="Proton acceptor" evidence="5">
    <location>
        <position position="209"/>
    </location>
</feature>
<evidence type="ECO:0000256" key="7">
    <source>
        <dbReference type="PIRSR" id="PIRSR000106-3"/>
    </source>
</evidence>